<name>A0AAU9PQ90_9ASTR</name>
<organism evidence="2 3">
    <name type="scientific">Lactuca virosa</name>
    <dbReference type="NCBI Taxonomy" id="75947"/>
    <lineage>
        <taxon>Eukaryota</taxon>
        <taxon>Viridiplantae</taxon>
        <taxon>Streptophyta</taxon>
        <taxon>Embryophyta</taxon>
        <taxon>Tracheophyta</taxon>
        <taxon>Spermatophyta</taxon>
        <taxon>Magnoliopsida</taxon>
        <taxon>eudicotyledons</taxon>
        <taxon>Gunneridae</taxon>
        <taxon>Pentapetalae</taxon>
        <taxon>asterids</taxon>
        <taxon>campanulids</taxon>
        <taxon>Asterales</taxon>
        <taxon>Asteraceae</taxon>
        <taxon>Cichorioideae</taxon>
        <taxon>Cichorieae</taxon>
        <taxon>Lactucinae</taxon>
        <taxon>Lactuca</taxon>
    </lineage>
</organism>
<protein>
    <submittedName>
        <fullName evidence="2">Uncharacterized protein</fullName>
    </submittedName>
</protein>
<evidence type="ECO:0000313" key="2">
    <source>
        <dbReference type="EMBL" id="CAH1452319.1"/>
    </source>
</evidence>
<dbReference type="AlphaFoldDB" id="A0AAU9PQ90"/>
<sequence length="74" mass="8400">MSLTKAYFLIASKWVTHVSCIGYVTKKDKLSNFGSPDSIFALWLGKSNGQICPCILVFSFFFPQTTNQNLLRYI</sequence>
<keyword evidence="1" id="KW-1133">Transmembrane helix</keyword>
<dbReference type="EMBL" id="CAKMRJ010005745">
    <property type="protein sequence ID" value="CAH1452319.1"/>
    <property type="molecule type" value="Genomic_DNA"/>
</dbReference>
<feature type="transmembrane region" description="Helical" evidence="1">
    <location>
        <begin position="6"/>
        <end position="25"/>
    </location>
</feature>
<evidence type="ECO:0000256" key="1">
    <source>
        <dbReference type="SAM" id="Phobius"/>
    </source>
</evidence>
<accession>A0AAU9PQ90</accession>
<evidence type="ECO:0000313" key="3">
    <source>
        <dbReference type="Proteomes" id="UP001157418"/>
    </source>
</evidence>
<comment type="caution">
    <text evidence="2">The sequence shown here is derived from an EMBL/GenBank/DDBJ whole genome shotgun (WGS) entry which is preliminary data.</text>
</comment>
<keyword evidence="1" id="KW-0812">Transmembrane</keyword>
<reference evidence="2 3" key="1">
    <citation type="submission" date="2022-01" db="EMBL/GenBank/DDBJ databases">
        <authorList>
            <person name="Xiong W."/>
            <person name="Schranz E."/>
        </authorList>
    </citation>
    <scope>NUCLEOTIDE SEQUENCE [LARGE SCALE GENOMIC DNA]</scope>
</reference>
<keyword evidence="3" id="KW-1185">Reference proteome</keyword>
<proteinExistence type="predicted"/>
<dbReference type="Proteomes" id="UP001157418">
    <property type="component" value="Unassembled WGS sequence"/>
</dbReference>
<keyword evidence="1" id="KW-0472">Membrane</keyword>
<gene>
    <name evidence="2" type="ORF">LVIROSA_LOCUS37623</name>
</gene>